<dbReference type="InterPro" id="IPR013382">
    <property type="entry name" value="CRISPR-assoc_prot_Cse2"/>
</dbReference>
<comment type="caution">
    <text evidence="1">The sequence shown here is derived from an EMBL/GenBank/DDBJ whole genome shotgun (WGS) entry which is preliminary data.</text>
</comment>
<dbReference type="Proteomes" id="UP000477849">
    <property type="component" value="Unassembled WGS sequence"/>
</dbReference>
<keyword evidence="2" id="KW-1185">Reference proteome</keyword>
<dbReference type="InterPro" id="IPR038287">
    <property type="entry name" value="Cse2_sf"/>
</dbReference>
<protein>
    <submittedName>
        <fullName evidence="1">Type I-E CRISPR-associated protein Cse2/CasB</fullName>
    </submittedName>
</protein>
<dbReference type="AlphaFoldDB" id="A0A6M1RXL8"/>
<dbReference type="CDD" id="cd09731">
    <property type="entry name" value="Cse2_I-E"/>
    <property type="match status" value="1"/>
</dbReference>
<sequence length="197" mass="21472">MSEETPSDILIKATLSWWRALYPAATGYRGDAGARAELRRAGTIMEVVMLPAFHDLLHSAKRKGVAVGRLGDARIRRLALAVAVICERRDGDAGPKSFARVLGSAAEGERPALSPLRFQSLMAALSRGGDGDEELSALRRALAVVKDVDFNVAGLVRDLIDFTEARRIRWTFDYYGTTREPAESAGDDAHSETEETV</sequence>
<accession>A0A6M1RXL8</accession>
<dbReference type="Pfam" id="PF09485">
    <property type="entry name" value="CRISPR_Cse2"/>
    <property type="match status" value="1"/>
</dbReference>
<organism evidence="1 2">
    <name type="scientific">Rhizobium daejeonense</name>
    <dbReference type="NCBI Taxonomy" id="240521"/>
    <lineage>
        <taxon>Bacteria</taxon>
        <taxon>Pseudomonadati</taxon>
        <taxon>Pseudomonadota</taxon>
        <taxon>Alphaproteobacteria</taxon>
        <taxon>Hyphomicrobiales</taxon>
        <taxon>Rhizobiaceae</taxon>
        <taxon>Rhizobium/Agrobacterium group</taxon>
        <taxon>Rhizobium</taxon>
    </lineage>
</organism>
<reference evidence="1 2" key="1">
    <citation type="submission" date="2020-02" db="EMBL/GenBank/DDBJ databases">
        <title>Genome sequence of the type strain CCBAU10050 of Rhizobium daejeonense.</title>
        <authorList>
            <person name="Gao J."/>
            <person name="Sun J."/>
        </authorList>
    </citation>
    <scope>NUCLEOTIDE SEQUENCE [LARGE SCALE GENOMIC DNA]</scope>
    <source>
        <strain evidence="1 2">CCBAU10050</strain>
    </source>
</reference>
<evidence type="ECO:0000313" key="2">
    <source>
        <dbReference type="Proteomes" id="UP000477849"/>
    </source>
</evidence>
<dbReference type="EMBL" id="JAAKZH010000001">
    <property type="protein sequence ID" value="NGO62711.1"/>
    <property type="molecule type" value="Genomic_DNA"/>
</dbReference>
<dbReference type="RefSeq" id="WP_163899968.1">
    <property type="nucleotide sequence ID" value="NZ_CP048427.1"/>
</dbReference>
<name>A0A6M1RXL8_9HYPH</name>
<dbReference type="Gene3D" id="1.10.520.40">
    <property type="entry name" value="CRISPR-associated protein Cse2"/>
    <property type="match status" value="1"/>
</dbReference>
<gene>
    <name evidence="1" type="primary">casB</name>
    <name evidence="1" type="ORF">G6N76_03425</name>
</gene>
<dbReference type="NCBIfam" id="TIGR02548">
    <property type="entry name" value="casB_cse2"/>
    <property type="match status" value="1"/>
</dbReference>
<proteinExistence type="predicted"/>
<evidence type="ECO:0000313" key="1">
    <source>
        <dbReference type="EMBL" id="NGO62711.1"/>
    </source>
</evidence>